<dbReference type="HOGENOM" id="CLU_1349102_0_0_1"/>
<reference evidence="1 2" key="1">
    <citation type="journal article" date="2011" name="Genome Biol.">
        <title>Comparative genome sequence analysis underscores mycoparasitism as the ancestral life style of Trichoderma.</title>
        <authorList>
            <person name="Kubicek C.P."/>
            <person name="Herrera-Estrella A."/>
            <person name="Seidl-Seiboth V."/>
            <person name="Martinez D.A."/>
            <person name="Druzhinina I.S."/>
            <person name="Thon M."/>
            <person name="Zeilinger S."/>
            <person name="Casas-Flores S."/>
            <person name="Horwitz B.A."/>
            <person name="Mukherjee P.K."/>
            <person name="Mukherjee M."/>
            <person name="Kredics L."/>
            <person name="Alcaraz L.D."/>
            <person name="Aerts A."/>
            <person name="Antal Z."/>
            <person name="Atanasova L."/>
            <person name="Cervantes-Badillo M.G."/>
            <person name="Challacombe J."/>
            <person name="Chertkov O."/>
            <person name="McCluskey K."/>
            <person name="Coulpier F."/>
            <person name="Deshpande N."/>
            <person name="von Doehren H."/>
            <person name="Ebbole D.J."/>
            <person name="Esquivel-Naranjo E.U."/>
            <person name="Fekete E."/>
            <person name="Flipphi M."/>
            <person name="Glaser F."/>
            <person name="Gomez-Rodriguez E.Y."/>
            <person name="Gruber S."/>
            <person name="Han C."/>
            <person name="Henrissat B."/>
            <person name="Hermosa R."/>
            <person name="Hernandez-Onate M."/>
            <person name="Karaffa L."/>
            <person name="Kosti I."/>
            <person name="Le Crom S."/>
            <person name="Lindquist E."/>
            <person name="Lucas S."/>
            <person name="Luebeck M."/>
            <person name="Luebeck P.S."/>
            <person name="Margeot A."/>
            <person name="Metz B."/>
            <person name="Misra M."/>
            <person name="Nevalainen H."/>
            <person name="Omann M."/>
            <person name="Packer N."/>
            <person name="Perrone G."/>
            <person name="Uresti-Rivera E.E."/>
            <person name="Salamov A."/>
            <person name="Schmoll M."/>
            <person name="Seiboth B."/>
            <person name="Shapiro H."/>
            <person name="Sukno S."/>
            <person name="Tamayo-Ramos J.A."/>
            <person name="Tisch D."/>
            <person name="Wiest A."/>
            <person name="Wilkinson H.H."/>
            <person name="Zhang M."/>
            <person name="Coutinho P.M."/>
            <person name="Kenerley C.M."/>
            <person name="Monte E."/>
            <person name="Baker S.E."/>
            <person name="Grigoriev I.V."/>
        </authorList>
    </citation>
    <scope>NUCLEOTIDE SEQUENCE [LARGE SCALE GENOMIC DNA]</scope>
    <source>
        <strain evidence="2">Gv29-8 / FGSC 10586</strain>
    </source>
</reference>
<dbReference type="EMBL" id="ABDF02000091">
    <property type="protein sequence ID" value="EHK16337.1"/>
    <property type="molecule type" value="Genomic_DNA"/>
</dbReference>
<dbReference type="AlphaFoldDB" id="G9NBY4"/>
<dbReference type="Proteomes" id="UP000007115">
    <property type="component" value="Unassembled WGS sequence"/>
</dbReference>
<dbReference type="RefSeq" id="XP_013950530.1">
    <property type="nucleotide sequence ID" value="XM_014095055.1"/>
</dbReference>
<comment type="caution">
    <text evidence="1">The sequence shown here is derived from an EMBL/GenBank/DDBJ whole genome shotgun (WGS) entry which is preliminary data.</text>
</comment>
<dbReference type="eggNOG" id="ENOG502RX37">
    <property type="taxonomic scope" value="Eukaryota"/>
</dbReference>
<proteinExistence type="predicted"/>
<keyword evidence="2" id="KW-1185">Reference proteome</keyword>
<name>G9NBY4_HYPVG</name>
<gene>
    <name evidence="1" type="ORF">TRIVIDRAFT_206966</name>
</gene>
<sequence length="203" mass="22209">MTTARFLYEPQPGYIKYTPLSASFVTRLSYLDAAPFLAGTVAPTALNMTVVAESISPVSALVKLYPPLNFVVQMDDTTSASNGYAMNNQLMDRTSVKQRTSGQQQVIKDVAVHMLRTQILAELKARVKVLSANPAATLILQVRVLPKTTSLESYIAGTARVLDLSLLQLGSDRPMEITDIFALVDGVHHDGSVRLVILNRVKY</sequence>
<evidence type="ECO:0000313" key="2">
    <source>
        <dbReference type="Proteomes" id="UP000007115"/>
    </source>
</evidence>
<dbReference type="VEuPathDB" id="FungiDB:TRIVIDRAFT_206966"/>
<dbReference type="STRING" id="413071.G9NBY4"/>
<evidence type="ECO:0000313" key="1">
    <source>
        <dbReference type="EMBL" id="EHK16337.1"/>
    </source>
</evidence>
<protein>
    <submittedName>
        <fullName evidence="1">Uncharacterized protein</fullName>
    </submittedName>
</protein>
<organism evidence="1 2">
    <name type="scientific">Hypocrea virens (strain Gv29-8 / FGSC 10586)</name>
    <name type="common">Gliocladium virens</name>
    <name type="synonym">Trichoderma virens</name>
    <dbReference type="NCBI Taxonomy" id="413071"/>
    <lineage>
        <taxon>Eukaryota</taxon>
        <taxon>Fungi</taxon>
        <taxon>Dikarya</taxon>
        <taxon>Ascomycota</taxon>
        <taxon>Pezizomycotina</taxon>
        <taxon>Sordariomycetes</taxon>
        <taxon>Hypocreomycetidae</taxon>
        <taxon>Hypocreales</taxon>
        <taxon>Hypocreaceae</taxon>
        <taxon>Trichoderma</taxon>
    </lineage>
</organism>
<dbReference type="OrthoDB" id="4887070at2759"/>
<dbReference type="InParanoid" id="G9NBY4"/>
<accession>G9NBY4</accession>
<dbReference type="GeneID" id="25790401"/>